<feature type="chain" id="PRO_5002431344" evidence="1">
    <location>
        <begin position="18"/>
        <end position="50"/>
    </location>
</feature>
<dbReference type="AlphaFoldDB" id="A0A0E9QD19"/>
<reference evidence="2" key="2">
    <citation type="journal article" date="2015" name="Fish Shellfish Immunol.">
        <title>Early steps in the European eel (Anguilla anguilla)-Vibrio vulnificus interaction in the gills: Role of the RtxA13 toxin.</title>
        <authorList>
            <person name="Callol A."/>
            <person name="Pajuelo D."/>
            <person name="Ebbesson L."/>
            <person name="Teles M."/>
            <person name="MacKenzie S."/>
            <person name="Amaro C."/>
        </authorList>
    </citation>
    <scope>NUCLEOTIDE SEQUENCE</scope>
</reference>
<reference evidence="2" key="1">
    <citation type="submission" date="2014-11" db="EMBL/GenBank/DDBJ databases">
        <authorList>
            <person name="Amaro Gonzalez C."/>
        </authorList>
    </citation>
    <scope>NUCLEOTIDE SEQUENCE</scope>
</reference>
<proteinExistence type="predicted"/>
<sequence>MILSTLLVNFLAWFARSTENSRMVMFTCQKQILFTSRANSVEKGMLPNKK</sequence>
<dbReference type="EMBL" id="GBXM01093878">
    <property type="protein sequence ID" value="JAH14699.1"/>
    <property type="molecule type" value="Transcribed_RNA"/>
</dbReference>
<protein>
    <submittedName>
        <fullName evidence="2">Uncharacterized protein</fullName>
    </submittedName>
</protein>
<evidence type="ECO:0000256" key="1">
    <source>
        <dbReference type="SAM" id="SignalP"/>
    </source>
</evidence>
<evidence type="ECO:0000313" key="2">
    <source>
        <dbReference type="EMBL" id="JAH14699.1"/>
    </source>
</evidence>
<keyword evidence="1" id="KW-0732">Signal</keyword>
<name>A0A0E9QD19_ANGAN</name>
<accession>A0A0E9QD19</accession>
<organism evidence="2">
    <name type="scientific">Anguilla anguilla</name>
    <name type="common">European freshwater eel</name>
    <name type="synonym">Muraena anguilla</name>
    <dbReference type="NCBI Taxonomy" id="7936"/>
    <lineage>
        <taxon>Eukaryota</taxon>
        <taxon>Metazoa</taxon>
        <taxon>Chordata</taxon>
        <taxon>Craniata</taxon>
        <taxon>Vertebrata</taxon>
        <taxon>Euteleostomi</taxon>
        <taxon>Actinopterygii</taxon>
        <taxon>Neopterygii</taxon>
        <taxon>Teleostei</taxon>
        <taxon>Anguilliformes</taxon>
        <taxon>Anguillidae</taxon>
        <taxon>Anguilla</taxon>
    </lineage>
</organism>
<feature type="signal peptide" evidence="1">
    <location>
        <begin position="1"/>
        <end position="17"/>
    </location>
</feature>